<accession>A0A4Z2FKX3</accession>
<dbReference type="Proteomes" id="UP000314294">
    <property type="component" value="Unassembled WGS sequence"/>
</dbReference>
<reference evidence="1 2" key="1">
    <citation type="submission" date="2019-03" db="EMBL/GenBank/DDBJ databases">
        <title>First draft genome of Liparis tanakae, snailfish: a comprehensive survey of snailfish specific genes.</title>
        <authorList>
            <person name="Kim W."/>
            <person name="Song I."/>
            <person name="Jeong J.-H."/>
            <person name="Kim D."/>
            <person name="Kim S."/>
            <person name="Ryu S."/>
            <person name="Song J.Y."/>
            <person name="Lee S.K."/>
        </authorList>
    </citation>
    <scope>NUCLEOTIDE SEQUENCE [LARGE SCALE GENOMIC DNA]</scope>
    <source>
        <tissue evidence="1">Muscle</tissue>
    </source>
</reference>
<name>A0A4Z2FKX3_9TELE</name>
<comment type="caution">
    <text evidence="1">The sequence shown here is derived from an EMBL/GenBank/DDBJ whole genome shotgun (WGS) entry which is preliminary data.</text>
</comment>
<evidence type="ECO:0000313" key="2">
    <source>
        <dbReference type="Proteomes" id="UP000314294"/>
    </source>
</evidence>
<sequence>MPAVRQAQGSWDVLRDDTMENKQDSFNTSPDVRGTFVLFGRESVYLAGDRLAEIQGAVHFENDNHLAVDYFLEGIPAVN</sequence>
<gene>
    <name evidence="1" type="ORF">EYF80_048291</name>
</gene>
<organism evidence="1 2">
    <name type="scientific">Liparis tanakae</name>
    <name type="common">Tanaka's snailfish</name>
    <dbReference type="NCBI Taxonomy" id="230148"/>
    <lineage>
        <taxon>Eukaryota</taxon>
        <taxon>Metazoa</taxon>
        <taxon>Chordata</taxon>
        <taxon>Craniata</taxon>
        <taxon>Vertebrata</taxon>
        <taxon>Euteleostomi</taxon>
        <taxon>Actinopterygii</taxon>
        <taxon>Neopterygii</taxon>
        <taxon>Teleostei</taxon>
        <taxon>Neoteleostei</taxon>
        <taxon>Acanthomorphata</taxon>
        <taxon>Eupercaria</taxon>
        <taxon>Perciformes</taxon>
        <taxon>Cottioidei</taxon>
        <taxon>Cottales</taxon>
        <taxon>Liparidae</taxon>
        <taxon>Liparis</taxon>
    </lineage>
</organism>
<proteinExistence type="predicted"/>
<keyword evidence="2" id="KW-1185">Reference proteome</keyword>
<dbReference type="EMBL" id="SRLO01001099">
    <property type="protein sequence ID" value="TNN41550.1"/>
    <property type="molecule type" value="Genomic_DNA"/>
</dbReference>
<protein>
    <submittedName>
        <fullName evidence="1">Uncharacterized protein</fullName>
    </submittedName>
</protein>
<evidence type="ECO:0000313" key="1">
    <source>
        <dbReference type="EMBL" id="TNN41550.1"/>
    </source>
</evidence>
<dbReference type="AlphaFoldDB" id="A0A4Z2FKX3"/>